<reference evidence="1" key="2">
    <citation type="submission" date="2020-11" db="EMBL/GenBank/DDBJ databases">
        <authorList>
            <person name="McCartney M.A."/>
            <person name="Auch B."/>
            <person name="Kono T."/>
            <person name="Mallez S."/>
            <person name="Becker A."/>
            <person name="Gohl D.M."/>
            <person name="Silverstein K.A.T."/>
            <person name="Koren S."/>
            <person name="Bechman K.B."/>
            <person name="Herman A."/>
            <person name="Abrahante J.E."/>
            <person name="Garbe J."/>
        </authorList>
    </citation>
    <scope>NUCLEOTIDE SEQUENCE</scope>
    <source>
        <strain evidence="1">Duluth1</strain>
        <tissue evidence="1">Whole animal</tissue>
    </source>
</reference>
<dbReference type="EMBL" id="JAIWYP010000001">
    <property type="protein sequence ID" value="KAH3881737.1"/>
    <property type="molecule type" value="Genomic_DNA"/>
</dbReference>
<evidence type="ECO:0000313" key="1">
    <source>
        <dbReference type="EMBL" id="KAH3881737.1"/>
    </source>
</evidence>
<dbReference type="AlphaFoldDB" id="A0A9D4MQ33"/>
<organism evidence="1 2">
    <name type="scientific">Dreissena polymorpha</name>
    <name type="common">Zebra mussel</name>
    <name type="synonym">Mytilus polymorpha</name>
    <dbReference type="NCBI Taxonomy" id="45954"/>
    <lineage>
        <taxon>Eukaryota</taxon>
        <taxon>Metazoa</taxon>
        <taxon>Spiralia</taxon>
        <taxon>Lophotrochozoa</taxon>
        <taxon>Mollusca</taxon>
        <taxon>Bivalvia</taxon>
        <taxon>Autobranchia</taxon>
        <taxon>Heteroconchia</taxon>
        <taxon>Euheterodonta</taxon>
        <taxon>Imparidentia</taxon>
        <taxon>Neoheterodontei</taxon>
        <taxon>Myida</taxon>
        <taxon>Dreissenoidea</taxon>
        <taxon>Dreissenidae</taxon>
        <taxon>Dreissena</taxon>
    </lineage>
</organism>
<name>A0A9D4MQ33_DREPO</name>
<gene>
    <name evidence="1" type="ORF">DPMN_005664</name>
</gene>
<sequence length="52" mass="5753">MATILTGARGQFARRHAGVAARSATGLVTTTQWRHMATIAHYWVQTAKYKHA</sequence>
<accession>A0A9D4MQ33</accession>
<comment type="caution">
    <text evidence="1">The sequence shown here is derived from an EMBL/GenBank/DDBJ whole genome shotgun (WGS) entry which is preliminary data.</text>
</comment>
<reference evidence="1" key="1">
    <citation type="journal article" date="2019" name="bioRxiv">
        <title>The Genome of the Zebra Mussel, Dreissena polymorpha: A Resource for Invasive Species Research.</title>
        <authorList>
            <person name="McCartney M.A."/>
            <person name="Auch B."/>
            <person name="Kono T."/>
            <person name="Mallez S."/>
            <person name="Zhang Y."/>
            <person name="Obille A."/>
            <person name="Becker A."/>
            <person name="Abrahante J.E."/>
            <person name="Garbe J."/>
            <person name="Badalamenti J.P."/>
            <person name="Herman A."/>
            <person name="Mangelson H."/>
            <person name="Liachko I."/>
            <person name="Sullivan S."/>
            <person name="Sone E.D."/>
            <person name="Koren S."/>
            <person name="Silverstein K.A.T."/>
            <person name="Beckman K.B."/>
            <person name="Gohl D.M."/>
        </authorList>
    </citation>
    <scope>NUCLEOTIDE SEQUENCE</scope>
    <source>
        <strain evidence="1">Duluth1</strain>
        <tissue evidence="1">Whole animal</tissue>
    </source>
</reference>
<proteinExistence type="predicted"/>
<keyword evidence="2" id="KW-1185">Reference proteome</keyword>
<protein>
    <submittedName>
        <fullName evidence="1">Uncharacterized protein</fullName>
    </submittedName>
</protein>
<dbReference type="Proteomes" id="UP000828390">
    <property type="component" value="Unassembled WGS sequence"/>
</dbReference>
<evidence type="ECO:0000313" key="2">
    <source>
        <dbReference type="Proteomes" id="UP000828390"/>
    </source>
</evidence>